<dbReference type="Proteomes" id="UP000887013">
    <property type="component" value="Unassembled WGS sequence"/>
</dbReference>
<comment type="caution">
    <text evidence="2">The sequence shown here is derived from an EMBL/GenBank/DDBJ whole genome shotgun (WGS) entry which is preliminary data.</text>
</comment>
<feature type="region of interest" description="Disordered" evidence="1">
    <location>
        <begin position="1"/>
        <end position="21"/>
    </location>
</feature>
<evidence type="ECO:0000313" key="3">
    <source>
        <dbReference type="Proteomes" id="UP000887013"/>
    </source>
</evidence>
<organism evidence="2 3">
    <name type="scientific">Nephila pilipes</name>
    <name type="common">Giant wood spider</name>
    <name type="synonym">Nephila maculata</name>
    <dbReference type="NCBI Taxonomy" id="299642"/>
    <lineage>
        <taxon>Eukaryota</taxon>
        <taxon>Metazoa</taxon>
        <taxon>Ecdysozoa</taxon>
        <taxon>Arthropoda</taxon>
        <taxon>Chelicerata</taxon>
        <taxon>Arachnida</taxon>
        <taxon>Araneae</taxon>
        <taxon>Araneomorphae</taxon>
        <taxon>Entelegynae</taxon>
        <taxon>Araneoidea</taxon>
        <taxon>Nephilidae</taxon>
        <taxon>Nephila</taxon>
    </lineage>
</organism>
<dbReference type="AlphaFoldDB" id="A0A8X6N7H3"/>
<dbReference type="EMBL" id="BMAW01006175">
    <property type="protein sequence ID" value="GFS97666.1"/>
    <property type="molecule type" value="Genomic_DNA"/>
</dbReference>
<keyword evidence="3" id="KW-1185">Reference proteome</keyword>
<gene>
    <name evidence="2" type="ORF">NPIL_476041</name>
</gene>
<name>A0A8X6N7H3_NEPPI</name>
<accession>A0A8X6N7H3</accession>
<sequence length="102" mass="11697">MDASEVHSISKKNRPQSFTSTDFGLCHASNYITWSNMQPNNPSHQLFVSIEPLISNSQGKPFIIVDKHLNFNFLRRKAMEPVRPIYDFLVLFPPPQSGSRHI</sequence>
<proteinExistence type="predicted"/>
<dbReference type="OrthoDB" id="10310242at2759"/>
<protein>
    <submittedName>
        <fullName evidence="2">Uncharacterized protein</fullName>
    </submittedName>
</protein>
<reference evidence="2" key="1">
    <citation type="submission" date="2020-08" db="EMBL/GenBank/DDBJ databases">
        <title>Multicomponent nature underlies the extraordinary mechanical properties of spider dragline silk.</title>
        <authorList>
            <person name="Kono N."/>
            <person name="Nakamura H."/>
            <person name="Mori M."/>
            <person name="Yoshida Y."/>
            <person name="Ohtoshi R."/>
            <person name="Malay A.D."/>
            <person name="Moran D.A.P."/>
            <person name="Tomita M."/>
            <person name="Numata K."/>
            <person name="Arakawa K."/>
        </authorList>
    </citation>
    <scope>NUCLEOTIDE SEQUENCE</scope>
</reference>
<evidence type="ECO:0000313" key="2">
    <source>
        <dbReference type="EMBL" id="GFS97666.1"/>
    </source>
</evidence>
<evidence type="ECO:0000256" key="1">
    <source>
        <dbReference type="SAM" id="MobiDB-lite"/>
    </source>
</evidence>